<dbReference type="EMBL" id="PYSW02000035">
    <property type="protein sequence ID" value="KAG2378130.1"/>
    <property type="molecule type" value="Genomic_DNA"/>
</dbReference>
<evidence type="ECO:0000313" key="4">
    <source>
        <dbReference type="EMBL" id="KAG2378130.1"/>
    </source>
</evidence>
<gene>
    <name evidence="4" type="ORF">C9374_008752</name>
</gene>
<evidence type="ECO:0000256" key="1">
    <source>
        <dbReference type="ARBA" id="ARBA00022737"/>
    </source>
</evidence>
<dbReference type="InterPro" id="IPR011992">
    <property type="entry name" value="EF-hand-dom_pair"/>
</dbReference>
<keyword evidence="2" id="KW-0106">Calcium</keyword>
<dbReference type="CDD" id="cd00051">
    <property type="entry name" value="EFh"/>
    <property type="match status" value="2"/>
</dbReference>
<evidence type="ECO:0000256" key="2">
    <source>
        <dbReference type="ARBA" id="ARBA00022837"/>
    </source>
</evidence>
<dbReference type="SMART" id="SM00054">
    <property type="entry name" value="EFh"/>
    <property type="match status" value="3"/>
</dbReference>
<feature type="domain" description="EF-hand" evidence="3">
    <location>
        <begin position="7"/>
        <end position="42"/>
    </location>
</feature>
<keyword evidence="5" id="KW-1185">Reference proteome</keyword>
<keyword evidence="1" id="KW-0677">Repeat</keyword>
<feature type="domain" description="EF-hand" evidence="3">
    <location>
        <begin position="80"/>
        <end position="115"/>
    </location>
</feature>
<dbReference type="InterPro" id="IPR018247">
    <property type="entry name" value="EF_Hand_1_Ca_BS"/>
</dbReference>
<name>A0AA88KFW0_NAELO</name>
<accession>A0AA88KFW0</accession>
<evidence type="ECO:0000313" key="5">
    <source>
        <dbReference type="Proteomes" id="UP000816034"/>
    </source>
</evidence>
<reference evidence="4 5" key="1">
    <citation type="journal article" date="2018" name="BMC Genomics">
        <title>The genome of Naegleria lovaniensis, the basis for a comparative approach to unravel pathogenicity factors of the human pathogenic amoeba N. fowleri.</title>
        <authorList>
            <person name="Liechti N."/>
            <person name="Schurch N."/>
            <person name="Bruggmann R."/>
            <person name="Wittwer M."/>
        </authorList>
    </citation>
    <scope>NUCLEOTIDE SEQUENCE [LARGE SCALE GENOMIC DNA]</scope>
    <source>
        <strain evidence="4 5">ATCC 30569</strain>
    </source>
</reference>
<dbReference type="GO" id="GO:0016460">
    <property type="term" value="C:myosin II complex"/>
    <property type="evidence" value="ECO:0007669"/>
    <property type="project" value="TreeGrafter"/>
</dbReference>
<dbReference type="Pfam" id="PF13499">
    <property type="entry name" value="EF-hand_7"/>
    <property type="match status" value="2"/>
</dbReference>
<dbReference type="GeneID" id="68101206"/>
<dbReference type="PANTHER" id="PTHR23048:SF0">
    <property type="entry name" value="CALMODULIN LIKE 3"/>
    <property type="match status" value="1"/>
</dbReference>
<dbReference type="InterPro" id="IPR002048">
    <property type="entry name" value="EF_hand_dom"/>
</dbReference>
<dbReference type="GO" id="GO:0005509">
    <property type="term" value="F:calcium ion binding"/>
    <property type="evidence" value="ECO:0007669"/>
    <property type="project" value="InterPro"/>
</dbReference>
<protein>
    <recommendedName>
        <fullName evidence="3">EF-hand domain-containing protein</fullName>
    </recommendedName>
</protein>
<organism evidence="4 5">
    <name type="scientific">Naegleria lovaniensis</name>
    <name type="common">Amoeba</name>
    <dbReference type="NCBI Taxonomy" id="51637"/>
    <lineage>
        <taxon>Eukaryota</taxon>
        <taxon>Discoba</taxon>
        <taxon>Heterolobosea</taxon>
        <taxon>Tetramitia</taxon>
        <taxon>Eutetramitia</taxon>
        <taxon>Vahlkampfiidae</taxon>
        <taxon>Naegleria</taxon>
    </lineage>
</organism>
<comment type="caution">
    <text evidence="4">The sequence shown here is derived from an EMBL/GenBank/DDBJ whole genome shotgun (WGS) entry which is preliminary data.</text>
</comment>
<dbReference type="PANTHER" id="PTHR23048">
    <property type="entry name" value="MYOSIN LIGHT CHAIN 1, 3"/>
    <property type="match status" value="1"/>
</dbReference>
<dbReference type="InterPro" id="IPR050230">
    <property type="entry name" value="CALM/Myosin/TropC-like"/>
</dbReference>
<dbReference type="Proteomes" id="UP000816034">
    <property type="component" value="Unassembled WGS sequence"/>
</dbReference>
<proteinExistence type="predicted"/>
<dbReference type="SUPFAM" id="SSF47473">
    <property type="entry name" value="EF-hand"/>
    <property type="match status" value="1"/>
</dbReference>
<dbReference type="Gene3D" id="1.10.238.10">
    <property type="entry name" value="EF-hand"/>
    <property type="match status" value="2"/>
</dbReference>
<dbReference type="RefSeq" id="XP_044545392.1">
    <property type="nucleotide sequence ID" value="XM_044698863.1"/>
</dbReference>
<dbReference type="AlphaFoldDB" id="A0AA88KFW0"/>
<sequence>MPKLTQEQLSDAQDAFNLYDRDGDGKITLADLGTLLRCCGKNPTNAEVENIKGEADPSGTGSFTFETLKTLLEKYTFKADNEQDVKDCFRIFDKDGTGFVPVSELRHVLTTLGEKLSAAEVDDLLRDAEVDDNGNLNYATFVHMLMPSKN</sequence>
<evidence type="ECO:0000259" key="3">
    <source>
        <dbReference type="PROSITE" id="PS50222"/>
    </source>
</evidence>
<dbReference type="FunFam" id="1.10.238.10:FF:000001">
    <property type="entry name" value="Calmodulin 1"/>
    <property type="match status" value="1"/>
</dbReference>
<dbReference type="PROSITE" id="PS50222">
    <property type="entry name" value="EF_HAND_2"/>
    <property type="match status" value="2"/>
</dbReference>
<dbReference type="PROSITE" id="PS00018">
    <property type="entry name" value="EF_HAND_1"/>
    <property type="match status" value="1"/>
</dbReference>